<proteinExistence type="predicted"/>
<gene>
    <name evidence="11" type="ORF">L798_15234</name>
</gene>
<keyword evidence="9" id="KW-0732">Signal</keyword>
<evidence type="ECO:0000256" key="4">
    <source>
        <dbReference type="ARBA" id="ARBA00022989"/>
    </source>
</evidence>
<feature type="domain" description="Ionotropic receptor 75a N-terminal" evidence="10">
    <location>
        <begin position="123"/>
        <end position="214"/>
    </location>
</feature>
<evidence type="ECO:0000256" key="3">
    <source>
        <dbReference type="ARBA" id="ARBA00022692"/>
    </source>
</evidence>
<keyword evidence="2" id="KW-1003">Cell membrane</keyword>
<keyword evidence="5 8" id="KW-0472">Membrane</keyword>
<evidence type="ECO:0000256" key="6">
    <source>
        <dbReference type="ARBA" id="ARBA00023170"/>
    </source>
</evidence>
<feature type="transmembrane region" description="Helical" evidence="8">
    <location>
        <begin position="581"/>
        <end position="607"/>
    </location>
</feature>
<keyword evidence="12" id="KW-1185">Reference proteome</keyword>
<evidence type="ECO:0000256" key="5">
    <source>
        <dbReference type="ARBA" id="ARBA00023136"/>
    </source>
</evidence>
<sequence length="629" mass="71019">MFSWGRATFLLLAAVDSGVTTLPSETTAFVLDALLRRSRQPCVIFIQVQTGDTFHQGTFLHTELKKVFGQRALTTGTCPFYRLTNASQQSGCREIPPTYVVLTSDPQTRLELSQFSMKADLSSGRWILFLDTETSVEEFFADIHIPLDCECLVAEYSPVMAQVSITEVYRVQPNRPLQVHRIGYWSRSDGLTWTALSSFYQRRDFRGVTIKGAQVSELHEVVTGNKQKKAEEEEEEGDSFSSQVWTILEQSCNFTTKYVKPSHVSSAEDTIHILGSMLSKSEADVSVNVFDLDAFRLLQSDAEYLPVVWTYKLATYIKQPSLLESTPYLIVAPFSASLWFRLVVILVFLTATLSASWYLGERHVRQRNDQVFTVTASCFGVLRGFCQQANHTTPRSWSCRLTFFTVYYSGAMILTAYSAVAIQHLAFLKPVLPFNTFQGLLDDGTYDLGMRAQPSIFVIFEREADPAVQAAYDKHIKPHRENQPDDIEGLRRLCGPKKYAFMTDPLTFERYKRYSTCEVVQLPKVSLTGRGSFLTARGSPYRRLLRRKLHDLTRFGILSALKKRVALAEKSADSVLRTQPAITVAAVKFILAILAAGVALSFAVLIAERQCCCWRRRRSANMQGITLVR</sequence>
<accession>A0A067RHB8</accession>
<evidence type="ECO:0000256" key="1">
    <source>
        <dbReference type="ARBA" id="ARBA00004651"/>
    </source>
</evidence>
<dbReference type="Proteomes" id="UP000027135">
    <property type="component" value="Unassembled WGS sequence"/>
</dbReference>
<keyword evidence="3 8" id="KW-0812">Transmembrane</keyword>
<evidence type="ECO:0000256" key="7">
    <source>
        <dbReference type="ARBA" id="ARBA00023180"/>
    </source>
</evidence>
<dbReference type="InterPro" id="IPR057074">
    <property type="entry name" value="IR75A_N"/>
</dbReference>
<evidence type="ECO:0000313" key="11">
    <source>
        <dbReference type="EMBL" id="KDR23152.1"/>
    </source>
</evidence>
<evidence type="ECO:0000256" key="8">
    <source>
        <dbReference type="SAM" id="Phobius"/>
    </source>
</evidence>
<name>A0A067RHB8_ZOONE</name>
<feature type="transmembrane region" description="Helical" evidence="8">
    <location>
        <begin position="405"/>
        <end position="427"/>
    </location>
</feature>
<protein>
    <recommendedName>
        <fullName evidence="10">Ionotropic receptor 75a N-terminal domain-containing protein</fullName>
    </recommendedName>
</protein>
<feature type="transmembrane region" description="Helical" evidence="8">
    <location>
        <begin position="338"/>
        <end position="359"/>
    </location>
</feature>
<dbReference type="EMBL" id="KK852473">
    <property type="protein sequence ID" value="KDR23152.1"/>
    <property type="molecule type" value="Genomic_DNA"/>
</dbReference>
<keyword evidence="4 8" id="KW-1133">Transmembrane helix</keyword>
<dbReference type="GO" id="GO:0005886">
    <property type="term" value="C:plasma membrane"/>
    <property type="evidence" value="ECO:0007669"/>
    <property type="project" value="UniProtKB-SubCell"/>
</dbReference>
<feature type="chain" id="PRO_5001645162" description="Ionotropic receptor 75a N-terminal domain-containing protein" evidence="9">
    <location>
        <begin position="22"/>
        <end position="629"/>
    </location>
</feature>
<evidence type="ECO:0000259" key="10">
    <source>
        <dbReference type="Pfam" id="PF24576"/>
    </source>
</evidence>
<dbReference type="PANTHER" id="PTHR42643:SF32">
    <property type="entry name" value="IONOTROPIC RECEPTOR 31A, ISOFORM C-RELATED"/>
    <property type="match status" value="1"/>
</dbReference>
<dbReference type="InterPro" id="IPR052192">
    <property type="entry name" value="Insect_Ionotropic_Sensory_Rcpt"/>
</dbReference>
<keyword evidence="6" id="KW-0675">Receptor</keyword>
<dbReference type="SUPFAM" id="SSF53850">
    <property type="entry name" value="Periplasmic binding protein-like II"/>
    <property type="match status" value="1"/>
</dbReference>
<dbReference type="eggNOG" id="KOG1052">
    <property type="taxonomic scope" value="Eukaryota"/>
</dbReference>
<evidence type="ECO:0000256" key="9">
    <source>
        <dbReference type="SAM" id="SignalP"/>
    </source>
</evidence>
<organism evidence="11 12">
    <name type="scientific">Zootermopsis nevadensis</name>
    <name type="common">Dampwood termite</name>
    <dbReference type="NCBI Taxonomy" id="136037"/>
    <lineage>
        <taxon>Eukaryota</taxon>
        <taxon>Metazoa</taxon>
        <taxon>Ecdysozoa</taxon>
        <taxon>Arthropoda</taxon>
        <taxon>Hexapoda</taxon>
        <taxon>Insecta</taxon>
        <taxon>Pterygota</taxon>
        <taxon>Neoptera</taxon>
        <taxon>Polyneoptera</taxon>
        <taxon>Dictyoptera</taxon>
        <taxon>Blattodea</taxon>
        <taxon>Blattoidea</taxon>
        <taxon>Termitoidae</taxon>
        <taxon>Termopsidae</taxon>
        <taxon>Zootermopsis</taxon>
    </lineage>
</organism>
<evidence type="ECO:0000256" key="2">
    <source>
        <dbReference type="ARBA" id="ARBA00022475"/>
    </source>
</evidence>
<keyword evidence="7" id="KW-0325">Glycoprotein</keyword>
<dbReference type="Pfam" id="PF24576">
    <property type="entry name" value="IR75A_N"/>
    <property type="match status" value="1"/>
</dbReference>
<feature type="signal peptide" evidence="9">
    <location>
        <begin position="1"/>
        <end position="21"/>
    </location>
</feature>
<dbReference type="InParanoid" id="A0A067RHB8"/>
<comment type="subcellular location">
    <subcellularLocation>
        <location evidence="1">Cell membrane</location>
        <topology evidence="1">Multi-pass membrane protein</topology>
    </subcellularLocation>
</comment>
<dbReference type="AlphaFoldDB" id="A0A067RHB8"/>
<evidence type="ECO:0000313" key="12">
    <source>
        <dbReference type="Proteomes" id="UP000027135"/>
    </source>
</evidence>
<dbReference type="PANTHER" id="PTHR42643">
    <property type="entry name" value="IONOTROPIC RECEPTOR 20A-RELATED"/>
    <property type="match status" value="1"/>
</dbReference>
<reference evidence="11 12" key="1">
    <citation type="journal article" date="2014" name="Nat. Commun.">
        <title>Molecular traces of alternative social organization in a termite genome.</title>
        <authorList>
            <person name="Terrapon N."/>
            <person name="Li C."/>
            <person name="Robertson H.M."/>
            <person name="Ji L."/>
            <person name="Meng X."/>
            <person name="Booth W."/>
            <person name="Chen Z."/>
            <person name="Childers C.P."/>
            <person name="Glastad K.M."/>
            <person name="Gokhale K."/>
            <person name="Gowin J."/>
            <person name="Gronenberg W."/>
            <person name="Hermansen R.A."/>
            <person name="Hu H."/>
            <person name="Hunt B.G."/>
            <person name="Huylmans A.K."/>
            <person name="Khalil S.M."/>
            <person name="Mitchell R.D."/>
            <person name="Munoz-Torres M.C."/>
            <person name="Mustard J.A."/>
            <person name="Pan H."/>
            <person name="Reese J.T."/>
            <person name="Scharf M.E."/>
            <person name="Sun F."/>
            <person name="Vogel H."/>
            <person name="Xiao J."/>
            <person name="Yang W."/>
            <person name="Yang Z."/>
            <person name="Yang Z."/>
            <person name="Zhou J."/>
            <person name="Zhu J."/>
            <person name="Brent C.S."/>
            <person name="Elsik C.G."/>
            <person name="Goodisman M.A."/>
            <person name="Liberles D.A."/>
            <person name="Roe R.M."/>
            <person name="Vargo E.L."/>
            <person name="Vilcinskas A."/>
            <person name="Wang J."/>
            <person name="Bornberg-Bauer E."/>
            <person name="Korb J."/>
            <person name="Zhang G."/>
            <person name="Liebig J."/>
        </authorList>
    </citation>
    <scope>NUCLEOTIDE SEQUENCE [LARGE SCALE GENOMIC DNA]</scope>
    <source>
        <tissue evidence="11">Whole organism</tissue>
    </source>
</reference>
<dbReference type="Gene3D" id="1.10.287.70">
    <property type="match status" value="1"/>
</dbReference>